<feature type="transmembrane region" description="Helical" evidence="2">
    <location>
        <begin position="70"/>
        <end position="91"/>
    </location>
</feature>
<proteinExistence type="predicted"/>
<evidence type="ECO:0000313" key="3">
    <source>
        <dbReference type="EMBL" id="RIX34434.1"/>
    </source>
</evidence>
<feature type="transmembrane region" description="Helical" evidence="2">
    <location>
        <begin position="130"/>
        <end position="149"/>
    </location>
</feature>
<dbReference type="Proteomes" id="UP000285278">
    <property type="component" value="Unassembled WGS sequence"/>
</dbReference>
<evidence type="ECO:0000256" key="1">
    <source>
        <dbReference type="SAM" id="MobiDB-lite"/>
    </source>
</evidence>
<accession>A0A418Q6G8</accession>
<keyword evidence="2" id="KW-0472">Membrane</keyword>
<feature type="transmembrane region" description="Helical" evidence="2">
    <location>
        <begin position="36"/>
        <end position="58"/>
    </location>
</feature>
<dbReference type="RefSeq" id="WP_119664943.1">
    <property type="nucleotide sequence ID" value="NZ_JAQPSN010000012.1"/>
</dbReference>
<dbReference type="STRING" id="1451189.CFAL_07685"/>
<feature type="transmembrane region" description="Helical" evidence="2">
    <location>
        <begin position="98"/>
        <end position="118"/>
    </location>
</feature>
<protein>
    <submittedName>
        <fullName evidence="3">Uncharacterized protein</fullName>
    </submittedName>
</protein>
<feature type="region of interest" description="Disordered" evidence="1">
    <location>
        <begin position="1"/>
        <end position="29"/>
    </location>
</feature>
<reference evidence="3 4" key="1">
    <citation type="submission" date="2018-09" db="EMBL/GenBank/DDBJ databases">
        <title>Optimization and identification of Corynebacterium falsenii FN1-14 from fish paste.</title>
        <authorList>
            <person name="Daroonpunt R."/>
            <person name="Tanasupawat S."/>
        </authorList>
    </citation>
    <scope>NUCLEOTIDE SEQUENCE [LARGE SCALE GENOMIC DNA]</scope>
    <source>
        <strain evidence="3 4">FN1-14</strain>
    </source>
</reference>
<dbReference type="EMBL" id="QXJK01000007">
    <property type="protein sequence ID" value="RIX34434.1"/>
    <property type="molecule type" value="Genomic_DNA"/>
</dbReference>
<dbReference type="OrthoDB" id="4410789at2"/>
<gene>
    <name evidence="3" type="ORF">D3M95_07715</name>
</gene>
<comment type="caution">
    <text evidence="3">The sequence shown here is derived from an EMBL/GenBank/DDBJ whole genome shotgun (WGS) entry which is preliminary data.</text>
</comment>
<evidence type="ECO:0000256" key="2">
    <source>
        <dbReference type="SAM" id="Phobius"/>
    </source>
</evidence>
<keyword evidence="2" id="KW-1133">Transmembrane helix</keyword>
<keyword evidence="2" id="KW-0812">Transmembrane</keyword>
<sequence>MNAKKSKSESVVADEPDWGNPNKSQVRKDTTRAERISGIVWLSIGALFGLFISVLYIGTRITVGDTTYPLPWPIIFAPWFNAVITKTALLWTDNRTIAGIPAIVWVLGYVLVGAWPNLPFGGDTLLPGTLWSMLLMIAGALGAAWPLLMRLPTPETQHKRGGGSAG</sequence>
<organism evidence="3 4">
    <name type="scientific">Corynebacterium falsenii</name>
    <dbReference type="NCBI Taxonomy" id="108486"/>
    <lineage>
        <taxon>Bacteria</taxon>
        <taxon>Bacillati</taxon>
        <taxon>Actinomycetota</taxon>
        <taxon>Actinomycetes</taxon>
        <taxon>Mycobacteriales</taxon>
        <taxon>Corynebacteriaceae</taxon>
        <taxon>Corynebacterium</taxon>
    </lineage>
</organism>
<keyword evidence="4" id="KW-1185">Reference proteome</keyword>
<evidence type="ECO:0000313" key="4">
    <source>
        <dbReference type="Proteomes" id="UP000285278"/>
    </source>
</evidence>
<dbReference type="AlphaFoldDB" id="A0A418Q6G8"/>
<name>A0A418Q6G8_9CORY</name>